<evidence type="ECO:0000256" key="1">
    <source>
        <dbReference type="ARBA" id="ARBA00022598"/>
    </source>
</evidence>
<dbReference type="RefSeq" id="WP_184350039.1">
    <property type="nucleotide sequence ID" value="NZ_JACHJH010000004.1"/>
</dbReference>
<dbReference type="PANTHER" id="PTHR43585">
    <property type="entry name" value="FUMIPYRROLE BIOSYNTHESIS PROTEIN C"/>
    <property type="match status" value="1"/>
</dbReference>
<dbReference type="NCBIfam" id="NF005543">
    <property type="entry name" value="PRK07206.1"/>
    <property type="match status" value="1"/>
</dbReference>
<dbReference type="InterPro" id="IPR052032">
    <property type="entry name" value="ATP-dep_AA_Ligase"/>
</dbReference>
<keyword evidence="3 4" id="KW-0067">ATP-binding</keyword>
<dbReference type="Gene3D" id="3.30.470.20">
    <property type="entry name" value="ATP-grasp fold, B domain"/>
    <property type="match status" value="1"/>
</dbReference>
<comment type="caution">
    <text evidence="6">The sequence shown here is derived from an EMBL/GenBank/DDBJ whole genome shotgun (WGS) entry which is preliminary data.</text>
</comment>
<organism evidence="6 7">
    <name type="scientific">Streptomyces olivoverticillatus</name>
    <dbReference type="NCBI Taxonomy" id="66427"/>
    <lineage>
        <taxon>Bacteria</taxon>
        <taxon>Bacillati</taxon>
        <taxon>Actinomycetota</taxon>
        <taxon>Actinomycetes</taxon>
        <taxon>Kitasatosporales</taxon>
        <taxon>Streptomycetaceae</taxon>
        <taxon>Streptomyces</taxon>
    </lineage>
</organism>
<name>A0A7W7PLG2_9ACTN</name>
<protein>
    <submittedName>
        <fullName evidence="6">Carbamoylphosphate synthase large subunit</fullName>
    </submittedName>
</protein>
<evidence type="ECO:0000259" key="5">
    <source>
        <dbReference type="PROSITE" id="PS50975"/>
    </source>
</evidence>
<sequence length="419" mass="45170">MTSTGSAPVAVVVDGYSAGNFYPAAFAQSGTRLVHVQSTPEFITSMQPPNLADYEANIVGSDMEELAARLRPYSPVCVVAGQDGAVPMADRLSELLAIPTNGSLLSRARRDKYEMIETLRKAGVRCAQQFKSADPADIAAWAERSATYPVVVKPLSSAASDGVRICNNAEEVVSAAEAILSSQDIFGASNSEILVQSYLKGTEYIVDTVSCDGQRYTCGVWQYEKTLLPSGKNIYNRDILVDPDTALVAGLTAYIDEVLAALDVRWGPAHAEVIVTPEGPALVEIGTRLNGNIHAGFHDVCLGHNQAALTAQAFTQPDAFQAEYGNRIYRKLQPAVVYNAPTTLEGVVESVDESVVEEIRGLESVHTVAAKLKPGARIRPTVDLLTSPLRAHLTATSEERLTADYERIRELKDAVYRLA</sequence>
<dbReference type="Proteomes" id="UP000556084">
    <property type="component" value="Unassembled WGS sequence"/>
</dbReference>
<dbReference type="GO" id="GO:0016874">
    <property type="term" value="F:ligase activity"/>
    <property type="evidence" value="ECO:0007669"/>
    <property type="project" value="UniProtKB-KW"/>
</dbReference>
<dbReference type="SUPFAM" id="SSF56059">
    <property type="entry name" value="Glutathione synthetase ATP-binding domain-like"/>
    <property type="match status" value="1"/>
</dbReference>
<proteinExistence type="predicted"/>
<dbReference type="AlphaFoldDB" id="A0A7W7PLG2"/>
<dbReference type="PROSITE" id="PS50975">
    <property type="entry name" value="ATP_GRASP"/>
    <property type="match status" value="1"/>
</dbReference>
<accession>A0A7W7PLG2</accession>
<keyword evidence="2 4" id="KW-0547">Nucleotide-binding</keyword>
<dbReference type="GO" id="GO:0005524">
    <property type="term" value="F:ATP binding"/>
    <property type="evidence" value="ECO:0007669"/>
    <property type="project" value="UniProtKB-UniRule"/>
</dbReference>
<gene>
    <name evidence="6" type="ORF">FHS39_003261</name>
</gene>
<evidence type="ECO:0000256" key="4">
    <source>
        <dbReference type="PROSITE-ProRule" id="PRU00409"/>
    </source>
</evidence>
<dbReference type="PANTHER" id="PTHR43585:SF2">
    <property type="entry name" value="ATP-GRASP ENZYME FSQD"/>
    <property type="match status" value="1"/>
</dbReference>
<keyword evidence="1" id="KW-0436">Ligase</keyword>
<evidence type="ECO:0000256" key="3">
    <source>
        <dbReference type="ARBA" id="ARBA00022840"/>
    </source>
</evidence>
<evidence type="ECO:0000313" key="7">
    <source>
        <dbReference type="Proteomes" id="UP000556084"/>
    </source>
</evidence>
<dbReference type="EMBL" id="JACHJH010000004">
    <property type="protein sequence ID" value="MBB4894227.1"/>
    <property type="molecule type" value="Genomic_DNA"/>
</dbReference>
<reference evidence="6 7" key="1">
    <citation type="submission" date="2020-08" db="EMBL/GenBank/DDBJ databases">
        <title>Genomic Encyclopedia of Type Strains, Phase III (KMG-III): the genomes of soil and plant-associated and newly described type strains.</title>
        <authorList>
            <person name="Whitman W."/>
        </authorList>
    </citation>
    <scope>NUCLEOTIDE SEQUENCE [LARGE SCALE GENOMIC DNA]</scope>
    <source>
        <strain evidence="6 7">CECT 3266</strain>
    </source>
</reference>
<evidence type="ECO:0000313" key="6">
    <source>
        <dbReference type="EMBL" id="MBB4894227.1"/>
    </source>
</evidence>
<dbReference type="GO" id="GO:0046872">
    <property type="term" value="F:metal ion binding"/>
    <property type="evidence" value="ECO:0007669"/>
    <property type="project" value="InterPro"/>
</dbReference>
<evidence type="ECO:0000256" key="2">
    <source>
        <dbReference type="ARBA" id="ARBA00022741"/>
    </source>
</evidence>
<feature type="domain" description="ATP-grasp" evidence="5">
    <location>
        <begin position="116"/>
        <end position="315"/>
    </location>
</feature>
<dbReference type="Pfam" id="PF13535">
    <property type="entry name" value="ATP-grasp_4"/>
    <property type="match status" value="1"/>
</dbReference>
<dbReference type="SMART" id="SM01209">
    <property type="entry name" value="GARS_A"/>
    <property type="match status" value="1"/>
</dbReference>
<dbReference type="InterPro" id="IPR011761">
    <property type="entry name" value="ATP-grasp"/>
</dbReference>
<keyword evidence="7" id="KW-1185">Reference proteome</keyword>